<reference evidence="1 2" key="1">
    <citation type="submission" date="2024-06" db="EMBL/GenBank/DDBJ databases">
        <title>Genomic Encyclopedia of Type Strains, Phase IV (KMG-IV): sequencing the most valuable type-strain genomes for metagenomic binning, comparative biology and taxonomic classification.</title>
        <authorList>
            <person name="Goeker M."/>
        </authorList>
    </citation>
    <scope>NUCLEOTIDE SEQUENCE [LARGE SCALE GENOMIC DNA]</scope>
    <source>
        <strain evidence="1 2">DSM 29846</strain>
    </source>
</reference>
<sequence length="220" mass="24696">MSRLKKLPAGAEVAIVSSKPESVREIKRTVGGHVDRIREGIERGPVRARVHRKPFVDKTAFEPDARGRALLEGVRIAEEDLRQAGGAYDLDEVRTLMRGVSRQAVDKRVQEGSLLAVPGPSNRRSYPTLQFSRDGSVVPGLKAVREALQTSNPWMVLNFLSHPDERLNKRRPIDLLKSGNLELVLEAARRHGEQGASLARNFMRPIRRQRRFLEICSALL</sequence>
<evidence type="ECO:0008006" key="3">
    <source>
        <dbReference type="Google" id="ProtNLM"/>
    </source>
</evidence>
<dbReference type="RefSeq" id="WP_354416490.1">
    <property type="nucleotide sequence ID" value="NZ_JBEPLM010000009.1"/>
</dbReference>
<evidence type="ECO:0000313" key="1">
    <source>
        <dbReference type="EMBL" id="MET3595148.1"/>
    </source>
</evidence>
<evidence type="ECO:0000313" key="2">
    <source>
        <dbReference type="Proteomes" id="UP001549036"/>
    </source>
</evidence>
<proteinExistence type="predicted"/>
<accession>A0ABV2HX31</accession>
<comment type="caution">
    <text evidence="1">The sequence shown here is derived from an EMBL/GenBank/DDBJ whole genome shotgun (WGS) entry which is preliminary data.</text>
</comment>
<dbReference type="EMBL" id="JBEPLM010000009">
    <property type="protein sequence ID" value="MET3595148.1"/>
    <property type="molecule type" value="Genomic_DNA"/>
</dbReference>
<dbReference type="Proteomes" id="UP001549036">
    <property type="component" value="Unassembled WGS sequence"/>
</dbReference>
<gene>
    <name evidence="1" type="ORF">ABID26_004560</name>
</gene>
<protein>
    <recommendedName>
        <fullName evidence="3">Antitoxin Xre/MbcA/ParS-like toxin-binding domain-containing protein</fullName>
    </recommendedName>
</protein>
<name>A0ABV2HX31_9HYPH</name>
<organism evidence="1 2">
    <name type="scientific">Mesorhizobium shonense</name>
    <dbReference type="NCBI Taxonomy" id="1209948"/>
    <lineage>
        <taxon>Bacteria</taxon>
        <taxon>Pseudomonadati</taxon>
        <taxon>Pseudomonadota</taxon>
        <taxon>Alphaproteobacteria</taxon>
        <taxon>Hyphomicrobiales</taxon>
        <taxon>Phyllobacteriaceae</taxon>
        <taxon>Mesorhizobium</taxon>
    </lineage>
</organism>
<keyword evidence="2" id="KW-1185">Reference proteome</keyword>